<sequence length="107" mass="11476">MQFNSISPIPEDDDELHLPELVYWASLGDVEQVEQGLQEGLDVNSVDDEGYSALQAAAENDHLDVVKLLVSKGADIAHRSPNTALELAEMAGNKDVVAYLKSLAGGI</sequence>
<keyword evidence="1" id="KW-0677">Repeat</keyword>
<evidence type="ECO:0000313" key="4">
    <source>
        <dbReference type="EMBL" id="PJI32527.1"/>
    </source>
</evidence>
<reference evidence="4 5" key="1">
    <citation type="submission" date="2017-11" db="EMBL/GenBank/DDBJ databases">
        <authorList>
            <person name="Han C.G."/>
        </authorList>
    </citation>
    <scope>NUCLEOTIDE SEQUENCE [LARGE SCALE GENOMIC DNA]</scope>
    <source>
        <strain evidence="4 5">ANC 5347</strain>
    </source>
</reference>
<dbReference type="EMBL" id="PGOZ01000008">
    <property type="protein sequence ID" value="PJI32527.1"/>
    <property type="molecule type" value="Genomic_DNA"/>
</dbReference>
<name>A0A2H9ULF6_9GAMM</name>
<dbReference type="InterPro" id="IPR036770">
    <property type="entry name" value="Ankyrin_rpt-contain_sf"/>
</dbReference>
<comment type="caution">
    <text evidence="4">The sequence shown here is derived from an EMBL/GenBank/DDBJ whole genome shotgun (WGS) entry which is preliminary data.</text>
</comment>
<dbReference type="RefSeq" id="WP_100357648.1">
    <property type="nucleotide sequence ID" value="NZ_DAVZIZ010000202.1"/>
</dbReference>
<proteinExistence type="predicted"/>
<protein>
    <submittedName>
        <fullName evidence="4">Uncharacterized protein</fullName>
    </submittedName>
</protein>
<evidence type="ECO:0000256" key="3">
    <source>
        <dbReference type="PROSITE-ProRule" id="PRU00023"/>
    </source>
</evidence>
<dbReference type="Proteomes" id="UP000242351">
    <property type="component" value="Unassembled WGS sequence"/>
</dbReference>
<evidence type="ECO:0000256" key="1">
    <source>
        <dbReference type="ARBA" id="ARBA00022737"/>
    </source>
</evidence>
<dbReference type="AlphaFoldDB" id="A0A2H9ULF6"/>
<dbReference type="PROSITE" id="PS50088">
    <property type="entry name" value="ANK_REPEAT"/>
    <property type="match status" value="1"/>
</dbReference>
<dbReference type="Gene3D" id="1.25.40.20">
    <property type="entry name" value="Ankyrin repeat-containing domain"/>
    <property type="match status" value="1"/>
</dbReference>
<dbReference type="InterPro" id="IPR002110">
    <property type="entry name" value="Ankyrin_rpt"/>
</dbReference>
<dbReference type="PANTHER" id="PTHR24171">
    <property type="entry name" value="ANKYRIN REPEAT DOMAIN-CONTAINING PROTEIN 39-RELATED"/>
    <property type="match status" value="1"/>
</dbReference>
<dbReference type="SUPFAM" id="SSF48403">
    <property type="entry name" value="Ankyrin repeat"/>
    <property type="match status" value="1"/>
</dbReference>
<evidence type="ECO:0000256" key="2">
    <source>
        <dbReference type="ARBA" id="ARBA00023043"/>
    </source>
</evidence>
<gene>
    <name evidence="4" type="ORF">CU320_07700</name>
</gene>
<accession>A0A2H9ULF6</accession>
<feature type="repeat" description="ANK" evidence="3">
    <location>
        <begin position="49"/>
        <end position="81"/>
    </location>
</feature>
<reference evidence="4 5" key="2">
    <citation type="submission" date="2017-12" db="EMBL/GenBank/DDBJ databases">
        <title>Revising the taxonomy of the Acinetobacter lwoffii group: the description of Acinetobacter pseudolwoffii sp. nov. and emended description of Acinetobacter lwoffii.</title>
        <authorList>
            <person name="Nemec A."/>
        </authorList>
    </citation>
    <scope>NUCLEOTIDE SEQUENCE [LARGE SCALE GENOMIC DNA]</scope>
    <source>
        <strain evidence="4 5">ANC 5347</strain>
    </source>
</reference>
<dbReference type="Pfam" id="PF12796">
    <property type="entry name" value="Ank_2"/>
    <property type="match status" value="1"/>
</dbReference>
<dbReference type="SMART" id="SM00248">
    <property type="entry name" value="ANK"/>
    <property type="match status" value="1"/>
</dbReference>
<keyword evidence="2 3" id="KW-0040">ANK repeat</keyword>
<evidence type="ECO:0000313" key="5">
    <source>
        <dbReference type="Proteomes" id="UP000242351"/>
    </source>
</evidence>
<dbReference type="PROSITE" id="PS50297">
    <property type="entry name" value="ANK_REP_REGION"/>
    <property type="match status" value="1"/>
</dbReference>
<organism evidence="4 5">
    <name type="scientific">Acinetobacter pseudolwoffii</name>
    <dbReference type="NCBI Taxonomy" id="2053287"/>
    <lineage>
        <taxon>Bacteria</taxon>
        <taxon>Pseudomonadati</taxon>
        <taxon>Pseudomonadota</taxon>
        <taxon>Gammaproteobacteria</taxon>
        <taxon>Moraxellales</taxon>
        <taxon>Moraxellaceae</taxon>
        <taxon>Acinetobacter</taxon>
    </lineage>
</organism>